<keyword evidence="4" id="KW-0521">NADP</keyword>
<proteinExistence type="predicted"/>
<evidence type="ECO:0000256" key="2">
    <source>
        <dbReference type="ARBA" id="ARBA00011881"/>
    </source>
</evidence>
<dbReference type="Pfam" id="PF08240">
    <property type="entry name" value="ADH_N"/>
    <property type="match status" value="1"/>
</dbReference>
<dbReference type="InterPro" id="IPR002364">
    <property type="entry name" value="Quin_OxRdtase/zeta-crystal_CS"/>
</dbReference>
<dbReference type="Pfam" id="PF00107">
    <property type="entry name" value="ADH_zinc_N"/>
    <property type="match status" value="1"/>
</dbReference>
<evidence type="ECO:0000256" key="5">
    <source>
        <dbReference type="ARBA" id="ARBA00022884"/>
    </source>
</evidence>
<keyword evidence="3" id="KW-0963">Cytoplasm</keyword>
<organism evidence="8 9">
    <name type="scientific">Ruminococcus gauvreauii</name>
    <dbReference type="NCBI Taxonomy" id="438033"/>
    <lineage>
        <taxon>Bacteria</taxon>
        <taxon>Bacillati</taxon>
        <taxon>Bacillota</taxon>
        <taxon>Clostridia</taxon>
        <taxon>Eubacteriales</taxon>
        <taxon>Oscillospiraceae</taxon>
        <taxon>Ruminococcus</taxon>
    </lineage>
</organism>
<protein>
    <submittedName>
        <fullName evidence="8">Alcohol dehydrogenase family protein</fullName>
    </submittedName>
</protein>
<dbReference type="InterPro" id="IPR011032">
    <property type="entry name" value="GroES-like_sf"/>
</dbReference>
<evidence type="ECO:0000256" key="6">
    <source>
        <dbReference type="ARBA" id="ARBA00022990"/>
    </source>
</evidence>
<dbReference type="SMART" id="SM00829">
    <property type="entry name" value="PKS_ER"/>
    <property type="match status" value="1"/>
</dbReference>
<evidence type="ECO:0000313" key="9">
    <source>
        <dbReference type="Proteomes" id="UP001060164"/>
    </source>
</evidence>
<dbReference type="PANTHER" id="PTHR44154">
    <property type="entry name" value="QUINONE OXIDOREDUCTASE"/>
    <property type="match status" value="1"/>
</dbReference>
<dbReference type="PANTHER" id="PTHR44154:SF1">
    <property type="entry name" value="QUINONE OXIDOREDUCTASE"/>
    <property type="match status" value="1"/>
</dbReference>
<dbReference type="RefSeq" id="WP_028528574.1">
    <property type="nucleotide sequence ID" value="NZ_CABLBR010000012.1"/>
</dbReference>
<dbReference type="SUPFAM" id="SSF51735">
    <property type="entry name" value="NAD(P)-binding Rossmann-fold domains"/>
    <property type="match status" value="1"/>
</dbReference>
<gene>
    <name evidence="8" type="ORF">NQ502_11555</name>
</gene>
<comment type="subcellular location">
    <subcellularLocation>
        <location evidence="1">Cytoplasm</location>
    </subcellularLocation>
</comment>
<keyword evidence="9" id="KW-1185">Reference proteome</keyword>
<keyword evidence="6" id="KW-0007">Acetylation</keyword>
<dbReference type="SUPFAM" id="SSF50129">
    <property type="entry name" value="GroES-like"/>
    <property type="match status" value="1"/>
</dbReference>
<keyword evidence="5" id="KW-0694">RNA-binding</keyword>
<dbReference type="EMBL" id="CP102290">
    <property type="protein sequence ID" value="UWP58025.1"/>
    <property type="molecule type" value="Genomic_DNA"/>
</dbReference>
<comment type="subunit">
    <text evidence="2">Homotetramer.</text>
</comment>
<evidence type="ECO:0000259" key="7">
    <source>
        <dbReference type="SMART" id="SM00829"/>
    </source>
</evidence>
<evidence type="ECO:0000256" key="3">
    <source>
        <dbReference type="ARBA" id="ARBA00022490"/>
    </source>
</evidence>
<dbReference type="InterPro" id="IPR013149">
    <property type="entry name" value="ADH-like_C"/>
</dbReference>
<evidence type="ECO:0000256" key="1">
    <source>
        <dbReference type="ARBA" id="ARBA00004496"/>
    </source>
</evidence>
<dbReference type="InterPro" id="IPR020843">
    <property type="entry name" value="ER"/>
</dbReference>
<dbReference type="InterPro" id="IPR051603">
    <property type="entry name" value="Zinc-ADH_QOR/CCCR"/>
</dbReference>
<dbReference type="InterPro" id="IPR036291">
    <property type="entry name" value="NAD(P)-bd_dom_sf"/>
</dbReference>
<accession>A0ABY5VDU8</accession>
<evidence type="ECO:0000256" key="4">
    <source>
        <dbReference type="ARBA" id="ARBA00022857"/>
    </source>
</evidence>
<sequence length="368" mass="39814">MTVIPKKMKGVYLTGFGGYDKLEYREDIPVPAPKAGEVLVKIGAAAVNNTDINTRIGWYSKNVKTATSVGGTEGYGSDVREDGSWLGLPLEFPRIQGADGCGCIAAVGEGVDEARIGERVLIRNVQELPASERGLECFTHGSECDGTFCEYTTARSEEVFQINSALTDEELAVFPCAYATANNLICRVNINENDRILVTGASGGVGSALVQIAKARGACVIGVCDTGKEDAVRGYGADEIILRGEDYIEKLGEMSVDAVLDMVAGENWKQLLKVLKKGGRLGMCGAIAGPIVEFDVRDMYLKDLSFFGTTYQTRDSMLQLIELIERGRIRPIIAGIYPLKDIVEAQKVFLAKKHVGKIVLKVSEEQVL</sequence>
<feature type="domain" description="Enoyl reductase (ER)" evidence="7">
    <location>
        <begin position="17"/>
        <end position="360"/>
    </location>
</feature>
<dbReference type="Gene3D" id="3.90.180.10">
    <property type="entry name" value="Medium-chain alcohol dehydrogenases, catalytic domain"/>
    <property type="match status" value="1"/>
</dbReference>
<dbReference type="InterPro" id="IPR013154">
    <property type="entry name" value="ADH-like_N"/>
</dbReference>
<reference evidence="8" key="1">
    <citation type="journal article" date="2022" name="Cell">
        <title>Design, construction, and in vivo augmentation of a complex gut microbiome.</title>
        <authorList>
            <person name="Cheng A.G."/>
            <person name="Ho P.Y."/>
            <person name="Aranda-Diaz A."/>
            <person name="Jain S."/>
            <person name="Yu F.B."/>
            <person name="Meng X."/>
            <person name="Wang M."/>
            <person name="Iakiviak M."/>
            <person name="Nagashima K."/>
            <person name="Zhao A."/>
            <person name="Murugkar P."/>
            <person name="Patil A."/>
            <person name="Atabakhsh K."/>
            <person name="Weakley A."/>
            <person name="Yan J."/>
            <person name="Brumbaugh A.R."/>
            <person name="Higginbottom S."/>
            <person name="Dimas A."/>
            <person name="Shiver A.L."/>
            <person name="Deutschbauer A."/>
            <person name="Neff N."/>
            <person name="Sonnenburg J.L."/>
            <person name="Huang K.C."/>
            <person name="Fischbach M.A."/>
        </authorList>
    </citation>
    <scope>NUCLEOTIDE SEQUENCE</scope>
    <source>
        <strain evidence="8">DSM 19829</strain>
    </source>
</reference>
<dbReference type="Proteomes" id="UP001060164">
    <property type="component" value="Chromosome"/>
</dbReference>
<dbReference type="Gene3D" id="3.40.50.720">
    <property type="entry name" value="NAD(P)-binding Rossmann-like Domain"/>
    <property type="match status" value="1"/>
</dbReference>
<evidence type="ECO:0000313" key="8">
    <source>
        <dbReference type="EMBL" id="UWP58025.1"/>
    </source>
</evidence>
<name>A0ABY5VDU8_9FIRM</name>
<dbReference type="PROSITE" id="PS01162">
    <property type="entry name" value="QOR_ZETA_CRYSTAL"/>
    <property type="match status" value="1"/>
</dbReference>
<dbReference type="CDD" id="cd08274">
    <property type="entry name" value="MDR9"/>
    <property type="match status" value="1"/>
</dbReference>